<organism evidence="1 2">
    <name type="scientific">Rubrivivax gelatinosus (strain NBRC 100245 / IL144)</name>
    <dbReference type="NCBI Taxonomy" id="983917"/>
    <lineage>
        <taxon>Bacteria</taxon>
        <taxon>Pseudomonadati</taxon>
        <taxon>Pseudomonadota</taxon>
        <taxon>Betaproteobacteria</taxon>
        <taxon>Burkholderiales</taxon>
        <taxon>Sphaerotilaceae</taxon>
        <taxon>Rubrivivax</taxon>
    </lineage>
</organism>
<dbReference type="STRING" id="983917.RGE_35220"/>
<reference evidence="1 2" key="1">
    <citation type="journal article" date="2012" name="J. Bacteriol.">
        <title>Complete genome sequence of phototrophic betaproteobacterium Rubrivivax gelatinosus IL144.</title>
        <authorList>
            <person name="Nagashima S."/>
            <person name="Kamimura A."/>
            <person name="Shimizu T."/>
            <person name="Nakamura-isaki S."/>
            <person name="Aono E."/>
            <person name="Sakamoto K."/>
            <person name="Ichikawa N."/>
            <person name="Nakazawa H."/>
            <person name="Sekine M."/>
            <person name="Yamazaki S."/>
            <person name="Fujita N."/>
            <person name="Shimada K."/>
            <person name="Hanada S."/>
            <person name="Nagashima K.V.P."/>
        </authorList>
    </citation>
    <scope>NUCLEOTIDE SEQUENCE [LARGE SCALE GENOMIC DNA]</scope>
    <source>
        <strain evidence="2">NBRC 100245 / IL144</strain>
    </source>
</reference>
<dbReference type="EMBL" id="AP012320">
    <property type="protein sequence ID" value="BAL96861.1"/>
    <property type="molecule type" value="Genomic_DNA"/>
</dbReference>
<keyword evidence="2" id="KW-1185">Reference proteome</keyword>
<evidence type="ECO:0000313" key="1">
    <source>
        <dbReference type="EMBL" id="BAL96861.1"/>
    </source>
</evidence>
<evidence type="ECO:0000313" key="2">
    <source>
        <dbReference type="Proteomes" id="UP000007883"/>
    </source>
</evidence>
<dbReference type="KEGG" id="rge:RGE_35220"/>
<dbReference type="AlphaFoldDB" id="I0HV24"/>
<gene>
    <name evidence="1" type="ordered locus">RGE_35220</name>
</gene>
<sequence length="165" mass="17105">MLALACGGAAAGDCTLVFGQGRGVAAADAAEVERWDGVNFAFNRRVAEVLGERGEAVVPLVARAADDDVPATVRAVLSRAAADGCARIVETTLFADAEAGVLVARLREYPLAHDAAGALRIQPPRLTVERQFDLSPTTLDRVRPAVLGATMAAELAEQRAAAAGR</sequence>
<name>I0HV24_RUBGI</name>
<dbReference type="HOGENOM" id="CLU_1609569_0_0_4"/>
<dbReference type="PATRIC" id="fig|983917.3.peg.3445"/>
<accession>I0HV24</accession>
<dbReference type="Proteomes" id="UP000007883">
    <property type="component" value="Chromosome"/>
</dbReference>
<proteinExistence type="predicted"/>
<protein>
    <submittedName>
        <fullName evidence="1">Uncharacterized protein</fullName>
    </submittedName>
</protein>